<feature type="transmembrane region" description="Helical" evidence="8">
    <location>
        <begin position="192"/>
        <end position="214"/>
    </location>
</feature>
<dbReference type="Proteomes" id="UP001597542">
    <property type="component" value="Unassembled WGS sequence"/>
</dbReference>
<keyword evidence="11" id="KW-1185">Reference proteome</keyword>
<keyword evidence="2" id="KW-0813">Transport</keyword>
<feature type="domain" description="Major facilitator superfamily (MFS) profile" evidence="9">
    <location>
        <begin position="22"/>
        <end position="429"/>
    </location>
</feature>
<evidence type="ECO:0000256" key="2">
    <source>
        <dbReference type="ARBA" id="ARBA00022448"/>
    </source>
</evidence>
<keyword evidence="4 8" id="KW-0812">Transmembrane</keyword>
<feature type="transmembrane region" description="Helical" evidence="8">
    <location>
        <begin position="337"/>
        <end position="356"/>
    </location>
</feature>
<evidence type="ECO:0000313" key="11">
    <source>
        <dbReference type="Proteomes" id="UP001597542"/>
    </source>
</evidence>
<feature type="region of interest" description="Disordered" evidence="7">
    <location>
        <begin position="431"/>
        <end position="453"/>
    </location>
</feature>
<dbReference type="InterPro" id="IPR036259">
    <property type="entry name" value="MFS_trans_sf"/>
</dbReference>
<evidence type="ECO:0000256" key="4">
    <source>
        <dbReference type="ARBA" id="ARBA00022692"/>
    </source>
</evidence>
<keyword evidence="6 8" id="KW-0472">Membrane</keyword>
<feature type="transmembrane region" description="Helical" evidence="8">
    <location>
        <begin position="404"/>
        <end position="422"/>
    </location>
</feature>
<name>A0ABW5HU93_9PSEU</name>
<dbReference type="PANTHER" id="PTHR43045">
    <property type="entry name" value="SHIKIMATE TRANSPORTER"/>
    <property type="match status" value="1"/>
</dbReference>
<dbReference type="InterPro" id="IPR020846">
    <property type="entry name" value="MFS_dom"/>
</dbReference>
<evidence type="ECO:0000313" key="10">
    <source>
        <dbReference type="EMBL" id="MFD2480090.1"/>
    </source>
</evidence>
<feature type="transmembrane region" description="Helical" evidence="8">
    <location>
        <begin position="62"/>
        <end position="83"/>
    </location>
</feature>
<dbReference type="InterPro" id="IPR005828">
    <property type="entry name" value="MFS_sugar_transport-like"/>
</dbReference>
<dbReference type="PROSITE" id="PS50850">
    <property type="entry name" value="MFS"/>
    <property type="match status" value="1"/>
</dbReference>
<dbReference type="InterPro" id="IPR005829">
    <property type="entry name" value="Sugar_transporter_CS"/>
</dbReference>
<feature type="transmembrane region" description="Helical" evidence="8">
    <location>
        <begin position="376"/>
        <end position="398"/>
    </location>
</feature>
<evidence type="ECO:0000256" key="5">
    <source>
        <dbReference type="ARBA" id="ARBA00022989"/>
    </source>
</evidence>
<organism evidence="10 11">
    <name type="scientific">Amycolatopsis albidoflavus</name>
    <dbReference type="NCBI Taxonomy" id="102226"/>
    <lineage>
        <taxon>Bacteria</taxon>
        <taxon>Bacillati</taxon>
        <taxon>Actinomycetota</taxon>
        <taxon>Actinomycetes</taxon>
        <taxon>Pseudonocardiales</taxon>
        <taxon>Pseudonocardiaceae</taxon>
        <taxon>Amycolatopsis</taxon>
    </lineage>
</organism>
<evidence type="ECO:0000256" key="7">
    <source>
        <dbReference type="SAM" id="MobiDB-lite"/>
    </source>
</evidence>
<dbReference type="RefSeq" id="WP_344286620.1">
    <property type="nucleotide sequence ID" value="NZ_BAAAHV010000027.1"/>
</dbReference>
<evidence type="ECO:0000256" key="1">
    <source>
        <dbReference type="ARBA" id="ARBA00004651"/>
    </source>
</evidence>
<feature type="transmembrane region" description="Helical" evidence="8">
    <location>
        <begin position="248"/>
        <end position="270"/>
    </location>
</feature>
<evidence type="ECO:0000256" key="6">
    <source>
        <dbReference type="ARBA" id="ARBA00023136"/>
    </source>
</evidence>
<evidence type="ECO:0000256" key="3">
    <source>
        <dbReference type="ARBA" id="ARBA00022475"/>
    </source>
</evidence>
<feature type="transmembrane region" description="Helical" evidence="8">
    <location>
        <begin position="95"/>
        <end position="113"/>
    </location>
</feature>
<feature type="transmembrane region" description="Helical" evidence="8">
    <location>
        <begin position="22"/>
        <end position="42"/>
    </location>
</feature>
<gene>
    <name evidence="10" type="ORF">ACFSUT_07390</name>
</gene>
<dbReference type="PANTHER" id="PTHR43045:SF1">
    <property type="entry name" value="SHIKIMATE TRANSPORTER"/>
    <property type="match status" value="1"/>
</dbReference>
<feature type="transmembrane region" description="Helical" evidence="8">
    <location>
        <begin position="282"/>
        <end position="300"/>
    </location>
</feature>
<feature type="transmembrane region" description="Helical" evidence="8">
    <location>
        <begin position="161"/>
        <end position="186"/>
    </location>
</feature>
<comment type="subcellular location">
    <subcellularLocation>
        <location evidence="1">Cell membrane</location>
        <topology evidence="1">Multi-pass membrane protein</topology>
    </subcellularLocation>
</comment>
<evidence type="ECO:0000259" key="9">
    <source>
        <dbReference type="PROSITE" id="PS50850"/>
    </source>
</evidence>
<dbReference type="EMBL" id="JBHUKQ010000006">
    <property type="protein sequence ID" value="MFD2480090.1"/>
    <property type="molecule type" value="Genomic_DNA"/>
</dbReference>
<dbReference type="Pfam" id="PF00083">
    <property type="entry name" value="Sugar_tr"/>
    <property type="match status" value="1"/>
</dbReference>
<protein>
    <submittedName>
        <fullName evidence="10">MFS transporter</fullName>
    </submittedName>
</protein>
<proteinExistence type="predicted"/>
<comment type="caution">
    <text evidence="10">The sequence shown here is derived from an EMBL/GenBank/DDBJ whole genome shotgun (WGS) entry which is preliminary data.</text>
</comment>
<accession>A0ABW5HU93</accession>
<reference evidence="11" key="1">
    <citation type="journal article" date="2019" name="Int. J. Syst. Evol. Microbiol.">
        <title>The Global Catalogue of Microorganisms (GCM) 10K type strain sequencing project: providing services to taxonomists for standard genome sequencing and annotation.</title>
        <authorList>
            <consortium name="The Broad Institute Genomics Platform"/>
            <consortium name="The Broad Institute Genome Sequencing Center for Infectious Disease"/>
            <person name="Wu L."/>
            <person name="Ma J."/>
        </authorList>
    </citation>
    <scope>NUCLEOTIDE SEQUENCE [LARGE SCALE GENOMIC DNA]</scope>
    <source>
        <strain evidence="11">CGMCC 4.7638</strain>
    </source>
</reference>
<dbReference type="Gene3D" id="1.20.1250.20">
    <property type="entry name" value="MFS general substrate transporter like domains"/>
    <property type="match status" value="1"/>
</dbReference>
<dbReference type="PROSITE" id="PS00217">
    <property type="entry name" value="SUGAR_TRANSPORT_2"/>
    <property type="match status" value="1"/>
</dbReference>
<dbReference type="SUPFAM" id="SSF103473">
    <property type="entry name" value="MFS general substrate transporter"/>
    <property type="match status" value="1"/>
</dbReference>
<keyword evidence="3" id="KW-1003">Cell membrane</keyword>
<feature type="transmembrane region" description="Helical" evidence="8">
    <location>
        <begin position="119"/>
        <end position="140"/>
    </location>
</feature>
<feature type="transmembrane region" description="Helical" evidence="8">
    <location>
        <begin position="312"/>
        <end position="331"/>
    </location>
</feature>
<evidence type="ECO:0000256" key="8">
    <source>
        <dbReference type="SAM" id="Phobius"/>
    </source>
</evidence>
<keyword evidence="5 8" id="KW-1133">Transmembrane helix</keyword>
<sequence length="453" mass="48445">MSTSPDASTESAELPPAARRRLLAATFTGTVLEWYDFFIYAAMSALVFDKLFFPALGPTTGLLASFGTFAVGFVARPLGGLAFGRIADSRGRKPALVLSMLVVGAVTVLIGVLPTYHDIGVLAPVALVVLRFFHGFALGGEWGSAASLLVEHAPPGKRGAYTAWLQFGSAAGNILASVTVLLMTALLSTSQILAWGWRIPFLVSFVIVFIGIYVRRNLPESRAFTHAAATAPDPAPLRAVFRENSRSVLTVFFLHVSQSTLTYLITFTIAHTTGALQMDRPAVLSAILIAQMVTTPFFFTARLADRIGAAKVYIAGTLAMAAFAFPFFLLIDTGSLFLTFVSIGVVCLLISVLYSVQGKYYTEMFTVRRRATGTAIGVQLGSIVAGLMPTIAVLLVTLGEGSTWLVSLYLLGTSLLGTVAALSTQWRAASADTPSRQTRTRSADSPRNRRRIG</sequence>